<gene>
    <name evidence="1" type="ORF">UFOPK1603_00775</name>
</gene>
<proteinExistence type="predicted"/>
<evidence type="ECO:0000313" key="1">
    <source>
        <dbReference type="EMBL" id="CAB4564118.1"/>
    </source>
</evidence>
<sequence length="154" mass="16858">MARRDATAIGRNLEPVAISSRATETNLVAAVGSDIHLGVIQNTRGVRGIRTIGRARFHRERGVNRASDIAANDVFVARSNWCFEIDSVGVVAGERTGRRHDAVEHGALRIELLVRIQRALENVGEVAETLGDIVIAHDRSRHDPFIAGLLKQCH</sequence>
<protein>
    <submittedName>
        <fullName evidence="1">Unannotated protein</fullName>
    </submittedName>
</protein>
<name>A0A6J6DSS0_9ZZZZ</name>
<dbReference type="AlphaFoldDB" id="A0A6J6DSS0"/>
<reference evidence="1" key="1">
    <citation type="submission" date="2020-05" db="EMBL/GenBank/DDBJ databases">
        <authorList>
            <person name="Chiriac C."/>
            <person name="Salcher M."/>
            <person name="Ghai R."/>
            <person name="Kavagutti S V."/>
        </authorList>
    </citation>
    <scope>NUCLEOTIDE SEQUENCE</scope>
</reference>
<organism evidence="1">
    <name type="scientific">freshwater metagenome</name>
    <dbReference type="NCBI Taxonomy" id="449393"/>
    <lineage>
        <taxon>unclassified sequences</taxon>
        <taxon>metagenomes</taxon>
        <taxon>ecological metagenomes</taxon>
    </lineage>
</organism>
<dbReference type="EMBL" id="CAEZTG010000058">
    <property type="protein sequence ID" value="CAB4564118.1"/>
    <property type="molecule type" value="Genomic_DNA"/>
</dbReference>
<accession>A0A6J6DSS0</accession>